<reference evidence="2" key="1">
    <citation type="submission" date="2020-05" db="UniProtKB">
        <authorList>
            <consortium name="EnsemblMetazoa"/>
        </authorList>
    </citation>
    <scope>IDENTIFICATION</scope>
    <source>
        <strain evidence="2">FUMOZ</strain>
    </source>
</reference>
<dbReference type="VEuPathDB" id="VectorBase:AFUN007286"/>
<keyword evidence="1" id="KW-0472">Membrane</keyword>
<feature type="transmembrane region" description="Helical" evidence="1">
    <location>
        <begin position="259"/>
        <end position="279"/>
    </location>
</feature>
<evidence type="ECO:0000256" key="1">
    <source>
        <dbReference type="SAM" id="Phobius"/>
    </source>
</evidence>
<keyword evidence="1" id="KW-0812">Transmembrane</keyword>
<dbReference type="EnsemblMetazoa" id="AFUN007286-RA">
    <property type="protein sequence ID" value="AFUN007286-PA"/>
    <property type="gene ID" value="AFUN007286"/>
</dbReference>
<sequence length="301" mass="36347">MACSKRRNIMDLRHVQCTGLRQYIMGHHRQCTGLRQYIMRLHRQSTDLRPHQSTDPHQYIMRLLLHRRPHRGQCTGRLPRCIMHLRRHHHAQSTDLRQYIMRLHHRRVQCTGHPLRYTMHRRHRRHHAQSMDLRQYIVRLHRHHHHHRAQRTVHLPRSTMPHHLRPFLSTVRQRQFQYIRLQCTVLLHHLRHHHHPHHQYQYTVLRIPNQSSYCRCKTILLAFLELAQLQLLSAPLLMMAITTALVMVANAASTFQLNLFILSCPLPNSATISSFPFLLDSLKRKQIRPWIAQYQKYVLFC</sequence>
<name>A0A182RM14_ANOFN</name>
<keyword evidence="1" id="KW-1133">Transmembrane helix</keyword>
<evidence type="ECO:0000313" key="2">
    <source>
        <dbReference type="EnsemblMetazoa" id="AFUN007286-PA"/>
    </source>
</evidence>
<feature type="transmembrane region" description="Helical" evidence="1">
    <location>
        <begin position="231"/>
        <end position="253"/>
    </location>
</feature>
<dbReference type="AlphaFoldDB" id="A0A182RM14"/>
<organism evidence="2">
    <name type="scientific">Anopheles funestus</name>
    <name type="common">African malaria mosquito</name>
    <dbReference type="NCBI Taxonomy" id="62324"/>
    <lineage>
        <taxon>Eukaryota</taxon>
        <taxon>Metazoa</taxon>
        <taxon>Ecdysozoa</taxon>
        <taxon>Arthropoda</taxon>
        <taxon>Hexapoda</taxon>
        <taxon>Insecta</taxon>
        <taxon>Pterygota</taxon>
        <taxon>Neoptera</taxon>
        <taxon>Endopterygota</taxon>
        <taxon>Diptera</taxon>
        <taxon>Nematocera</taxon>
        <taxon>Culicoidea</taxon>
        <taxon>Culicidae</taxon>
        <taxon>Anophelinae</taxon>
        <taxon>Anopheles</taxon>
    </lineage>
</organism>
<proteinExistence type="predicted"/>
<protein>
    <submittedName>
        <fullName evidence="2">Uncharacterized protein</fullName>
    </submittedName>
</protein>
<accession>A0A182RM14</accession>